<accession>A0ABM1F6Q3</accession>
<reference evidence="6" key="1">
    <citation type="submission" date="2025-08" db="UniProtKB">
        <authorList>
            <consortium name="RefSeq"/>
        </authorList>
    </citation>
    <scope>IDENTIFICATION</scope>
</reference>
<keyword evidence="2" id="KW-0964">Secreted</keyword>
<comment type="subcellular location">
    <subcellularLocation>
        <location evidence="1">Secreted</location>
    </subcellularLocation>
</comment>
<evidence type="ECO:0000259" key="4">
    <source>
        <dbReference type="PROSITE" id="PS51132"/>
    </source>
</evidence>
<evidence type="ECO:0000256" key="2">
    <source>
        <dbReference type="ARBA" id="ARBA00022525"/>
    </source>
</evidence>
<dbReference type="PROSITE" id="PS51132">
    <property type="entry name" value="OLF"/>
    <property type="match status" value="1"/>
</dbReference>
<feature type="non-terminal residue" evidence="6">
    <location>
        <position position="1"/>
    </location>
</feature>
<keyword evidence="5" id="KW-1185">Reference proteome</keyword>
<dbReference type="GeneID" id="106820077"/>
<evidence type="ECO:0000313" key="5">
    <source>
        <dbReference type="Proteomes" id="UP000695022"/>
    </source>
</evidence>
<comment type="caution">
    <text evidence="3">Lacks conserved residue(s) required for the propagation of feature annotation.</text>
</comment>
<dbReference type="SMART" id="SM00284">
    <property type="entry name" value="OLF"/>
    <property type="match status" value="1"/>
</dbReference>
<dbReference type="PANTHER" id="PTHR23192">
    <property type="entry name" value="OLFACTOMEDIN-RELATED"/>
    <property type="match status" value="1"/>
</dbReference>
<evidence type="ECO:0000256" key="3">
    <source>
        <dbReference type="PROSITE-ProRule" id="PRU00446"/>
    </source>
</evidence>
<organism evidence="5 6">
    <name type="scientific">Priapulus caudatus</name>
    <name type="common">Priapulid worm</name>
    <dbReference type="NCBI Taxonomy" id="37621"/>
    <lineage>
        <taxon>Eukaryota</taxon>
        <taxon>Metazoa</taxon>
        <taxon>Ecdysozoa</taxon>
        <taxon>Scalidophora</taxon>
        <taxon>Priapulida</taxon>
        <taxon>Priapulimorpha</taxon>
        <taxon>Priapulimorphida</taxon>
        <taxon>Priapulidae</taxon>
        <taxon>Priapulus</taxon>
    </lineage>
</organism>
<dbReference type="Proteomes" id="UP000695022">
    <property type="component" value="Unplaced"/>
</dbReference>
<gene>
    <name evidence="6" type="primary">LOC106820077</name>
</gene>
<name>A0ABM1F6Q3_PRICU</name>
<feature type="domain" description="Olfactomedin-like" evidence="4">
    <location>
        <begin position="1"/>
        <end position="211"/>
    </location>
</feature>
<sequence>SCNEETLGGILQPITHAWESAAAQKYGAWMMDPLPPTGDETKIYVLGGYTNARALWMYGNYADFVTRRRKTVITLPTGVGGTGHVIYNGTIYYPQYNTAKVNTRCTVQLAVNTGSVTPARSHNTWKTNAKKAKVGNTFFICGVMYSVEAHTILDNRVSYKYDTNTQEGDLISIPFSIKYGLLNQMLYNARHRAIFAWDNGHLISYPVEFQPSR</sequence>
<dbReference type="InterPro" id="IPR003112">
    <property type="entry name" value="Olfac-like_dom"/>
</dbReference>
<protein>
    <submittedName>
        <fullName evidence="6">Noelin-like</fullName>
    </submittedName>
</protein>
<dbReference type="InterPro" id="IPR050605">
    <property type="entry name" value="Olfactomedin-like_domain"/>
</dbReference>
<proteinExistence type="predicted"/>
<evidence type="ECO:0000313" key="6">
    <source>
        <dbReference type="RefSeq" id="XP_014680124.1"/>
    </source>
</evidence>
<evidence type="ECO:0000256" key="1">
    <source>
        <dbReference type="ARBA" id="ARBA00004613"/>
    </source>
</evidence>
<dbReference type="PANTHER" id="PTHR23192:SF87">
    <property type="entry name" value="AMASSIN-3"/>
    <property type="match status" value="1"/>
</dbReference>
<dbReference type="Pfam" id="PF02191">
    <property type="entry name" value="OLF"/>
    <property type="match status" value="2"/>
</dbReference>
<dbReference type="RefSeq" id="XP_014680124.1">
    <property type="nucleotide sequence ID" value="XM_014824638.1"/>
</dbReference>